<sequence>MVELLYDVNATEAVCAPVRLMVARTTALLPLMPTGPVEGPFTPLNETNTTSPALGLDGVLVRVSVSVKVLFVVAVVPPEVLPRNNDPANDTEVGP</sequence>
<dbReference type="EMBL" id="CAFAAK010000105">
    <property type="protein sequence ID" value="CAB4800638.1"/>
    <property type="molecule type" value="Genomic_DNA"/>
</dbReference>
<gene>
    <name evidence="1" type="ORF">UFOPK3024_00585</name>
</gene>
<protein>
    <submittedName>
        <fullName evidence="1">Unannotated protein</fullName>
    </submittedName>
</protein>
<name>A0A6J6XZF6_9ZZZZ</name>
<dbReference type="AlphaFoldDB" id="A0A6J6XZF6"/>
<accession>A0A6J6XZF6</accession>
<evidence type="ECO:0000313" key="1">
    <source>
        <dbReference type="EMBL" id="CAB4800638.1"/>
    </source>
</evidence>
<organism evidence="1">
    <name type="scientific">freshwater metagenome</name>
    <dbReference type="NCBI Taxonomy" id="449393"/>
    <lineage>
        <taxon>unclassified sequences</taxon>
        <taxon>metagenomes</taxon>
        <taxon>ecological metagenomes</taxon>
    </lineage>
</organism>
<proteinExistence type="predicted"/>
<reference evidence="1" key="1">
    <citation type="submission" date="2020-05" db="EMBL/GenBank/DDBJ databases">
        <authorList>
            <person name="Chiriac C."/>
            <person name="Salcher M."/>
            <person name="Ghai R."/>
            <person name="Kavagutti S V."/>
        </authorList>
    </citation>
    <scope>NUCLEOTIDE SEQUENCE</scope>
</reference>